<dbReference type="Proteomes" id="UP000011124">
    <property type="component" value="Chromosome"/>
</dbReference>
<dbReference type="InterPro" id="IPR003741">
    <property type="entry name" value="LUD_dom"/>
</dbReference>
<dbReference type="AlphaFoldDB" id="C9LRK7"/>
<dbReference type="EMBL" id="CP002637">
    <property type="protein sequence ID" value="AEC00881.1"/>
    <property type="molecule type" value="Genomic_DNA"/>
</dbReference>
<dbReference type="OrthoDB" id="9794157at2"/>
<dbReference type="Proteomes" id="UP000003505">
    <property type="component" value="Unassembled WGS sequence"/>
</dbReference>
<organism evidence="3 4">
    <name type="scientific">Selenomonas sputigena (strain ATCC 35185 / DSM 20758 / CCUG 44933 / VPI D19B-28)</name>
    <dbReference type="NCBI Taxonomy" id="546271"/>
    <lineage>
        <taxon>Bacteria</taxon>
        <taxon>Bacillati</taxon>
        <taxon>Bacillota</taxon>
        <taxon>Negativicutes</taxon>
        <taxon>Selenomonadales</taxon>
        <taxon>Selenomonadaceae</taxon>
        <taxon>Selenomonas</taxon>
    </lineage>
</organism>
<sequence length="205" mass="22604">MLKICQDWPKEAFDDKLIDAKYWDDFEKNATLAAAEVFRVKDLAAAKAKTAELMKEFECKKVIATCGDNNAGIKKIYEELSTPEVPIYTEKFEIAEHAPTADLGLSVAEFGVGETGGVCVDTYSYEARVTGMLPPVHAVYVNANYMTENLTTALKIISRVYKRGYVGFITGPSRTADIERVLTLGVHGPSRFFVIAIENMEGSEG</sequence>
<dbReference type="InterPro" id="IPR024185">
    <property type="entry name" value="FTHF_cligase-like_sf"/>
</dbReference>
<dbReference type="PANTHER" id="PTHR43682:SF1">
    <property type="entry name" value="LACTATE UTILIZATION PROTEIN C"/>
    <property type="match status" value="1"/>
</dbReference>
<protein>
    <submittedName>
        <fullName evidence="2">Lactate utilization protein B/C</fullName>
    </submittedName>
</protein>
<accession>C9LRK7</accession>
<evidence type="ECO:0000259" key="1">
    <source>
        <dbReference type="Pfam" id="PF02589"/>
    </source>
</evidence>
<dbReference type="STRING" id="546271.Selsp_1928"/>
<proteinExistence type="predicted"/>
<gene>
    <name evidence="2" type="ordered locus">Selsp_1928</name>
    <name evidence="3" type="ORF">SELSPUOL_00073</name>
</gene>
<feature type="domain" description="LUD" evidence="1">
    <location>
        <begin position="25"/>
        <end position="197"/>
    </location>
</feature>
<evidence type="ECO:0000313" key="3">
    <source>
        <dbReference type="EMBL" id="EEX78473.1"/>
    </source>
</evidence>
<keyword evidence="5" id="KW-1185">Reference proteome</keyword>
<dbReference type="eggNOG" id="COG1556">
    <property type="taxonomic scope" value="Bacteria"/>
</dbReference>
<reference evidence="2 5" key="2">
    <citation type="submission" date="2011-04" db="EMBL/GenBank/DDBJ databases">
        <title>The complete genome of Selenomonas sputigena DSM 20758.</title>
        <authorList>
            <consortium name="US DOE Joint Genome Institute (JGI-PGF)"/>
            <person name="Lucas S."/>
            <person name="Copeland A."/>
            <person name="Lapidus A."/>
            <person name="Bruce D."/>
            <person name="Goodwin L."/>
            <person name="Pitluck S."/>
            <person name="Peters L."/>
            <person name="Kyrpides N."/>
            <person name="Mavromatis K."/>
            <person name="Ivanova N."/>
            <person name="Ovchinnikova G."/>
            <person name="Teshima H."/>
            <person name="Detter J.C."/>
            <person name="Tapia R."/>
            <person name="Han C."/>
            <person name="Land M."/>
            <person name="Hauser L."/>
            <person name="Markowitz V."/>
            <person name="Cheng J.-F."/>
            <person name="Hugenholtz P."/>
            <person name="Woyke T."/>
            <person name="Wu D."/>
            <person name="Gronow S."/>
            <person name="Wellnitz S."/>
            <person name="Schneider S."/>
            <person name="Klenk H.-P."/>
            <person name="Eisen J.A."/>
        </authorList>
    </citation>
    <scope>NUCLEOTIDE SEQUENCE [LARGE SCALE GENOMIC DNA]</scope>
    <source>
        <strain evidence="2">ATCC 35185</strain>
        <strain evidence="5">ATCC 35185 / DSM 20758 / VPI D19B-28</strain>
    </source>
</reference>
<dbReference type="RefSeq" id="WP_006190641.1">
    <property type="nucleotide sequence ID" value="NC_015437.1"/>
</dbReference>
<dbReference type="InterPro" id="IPR037171">
    <property type="entry name" value="NagB/RpiA_transferase-like"/>
</dbReference>
<evidence type="ECO:0000313" key="4">
    <source>
        <dbReference type="Proteomes" id="UP000003505"/>
    </source>
</evidence>
<dbReference type="Gene3D" id="3.40.50.10420">
    <property type="entry name" value="NagB/RpiA/CoA transferase-like"/>
    <property type="match status" value="1"/>
</dbReference>
<dbReference type="Pfam" id="PF02589">
    <property type="entry name" value="LUD_dom"/>
    <property type="match status" value="1"/>
</dbReference>
<evidence type="ECO:0000313" key="5">
    <source>
        <dbReference type="Proteomes" id="UP000011124"/>
    </source>
</evidence>
<dbReference type="PANTHER" id="PTHR43682">
    <property type="entry name" value="LACTATE UTILIZATION PROTEIN C"/>
    <property type="match status" value="1"/>
</dbReference>
<dbReference type="KEGG" id="ssg:Selsp_1928"/>
<dbReference type="EMBL" id="ACKP02000002">
    <property type="protein sequence ID" value="EEX78473.1"/>
    <property type="molecule type" value="Genomic_DNA"/>
</dbReference>
<dbReference type="SUPFAM" id="SSF100950">
    <property type="entry name" value="NagB/RpiA/CoA transferase-like"/>
    <property type="match status" value="1"/>
</dbReference>
<reference evidence="3 4" key="1">
    <citation type="submission" date="2009-09" db="EMBL/GenBank/DDBJ databases">
        <authorList>
            <person name="Weinstock G."/>
            <person name="Sodergren E."/>
            <person name="Clifton S."/>
            <person name="Fulton L."/>
            <person name="Fulton B."/>
            <person name="Courtney L."/>
            <person name="Fronick C."/>
            <person name="Harrison M."/>
            <person name="Strong C."/>
            <person name="Farmer C."/>
            <person name="Delahaunty K."/>
            <person name="Markovic C."/>
            <person name="Hall O."/>
            <person name="Minx P."/>
            <person name="Tomlinson C."/>
            <person name="Mitreva M."/>
            <person name="Nelson J."/>
            <person name="Hou S."/>
            <person name="Wollam A."/>
            <person name="Pepin K.H."/>
            <person name="Johnson M."/>
            <person name="Bhonagiri V."/>
            <person name="Nash W.E."/>
            <person name="Warren W."/>
            <person name="Chinwalla A."/>
            <person name="Mardis E.R."/>
            <person name="Wilson R.K."/>
        </authorList>
    </citation>
    <scope>NUCLEOTIDE SEQUENCE [LARGE SCALE GENOMIC DNA]</scope>
    <source>
        <strain evidence="3">ATCC 35185</strain>
        <strain evidence="4">ATCC 35185 / DSM 20758 / VPI D19B-28</strain>
    </source>
</reference>
<name>C9LRK7_SELS3</name>
<dbReference type="HOGENOM" id="CLU_090664_1_3_9"/>
<evidence type="ECO:0000313" key="2">
    <source>
        <dbReference type="EMBL" id="AEC00881.1"/>
    </source>
</evidence>